<accession>A0ABU4JMD6</accession>
<dbReference type="RefSeq" id="WP_063970242.1">
    <property type="nucleotide sequence ID" value="NZ_JAMXLT020000047.1"/>
</dbReference>
<dbReference type="EMBL" id="JAMXLT020000047">
    <property type="protein sequence ID" value="MDW8550857.1"/>
    <property type="molecule type" value="Genomic_DNA"/>
</dbReference>
<dbReference type="SUPFAM" id="SSF82771">
    <property type="entry name" value="GIY-YIG endonuclease"/>
    <property type="match status" value="1"/>
</dbReference>
<proteinExistence type="predicted"/>
<keyword evidence="2" id="KW-1185">Reference proteome</keyword>
<dbReference type="InterPro" id="IPR035901">
    <property type="entry name" value="GIY-YIG_endonuc_sf"/>
</dbReference>
<evidence type="ECO:0000313" key="2">
    <source>
        <dbReference type="Proteomes" id="UP001204439"/>
    </source>
</evidence>
<organism evidence="1 2">
    <name type="scientific">Epilithonimonas ginsengisoli</name>
    <dbReference type="NCBI Taxonomy" id="1245592"/>
    <lineage>
        <taxon>Bacteria</taxon>
        <taxon>Pseudomonadati</taxon>
        <taxon>Bacteroidota</taxon>
        <taxon>Flavobacteriia</taxon>
        <taxon>Flavobacteriales</taxon>
        <taxon>Weeksellaceae</taxon>
        <taxon>Chryseobacterium group</taxon>
        <taxon>Epilithonimonas</taxon>
    </lineage>
</organism>
<comment type="caution">
    <text evidence="1">The sequence shown here is derived from an EMBL/GenBank/DDBJ whole genome shotgun (WGS) entry which is preliminary data.</text>
</comment>
<sequence>MSYNIIIEEFDSNITGYVDQLKEKIKDITFDSSLSVSFIISDHLDSKSLFNEKKQGVYLFELNLESGSLIGTKKSTQIKNFAEDWTKKKNNSFFSSSIIKKRLLHRKDYNEQWLPLYIGKSKDLHKRIREHIELSPLKNTYAMKLKHRANLHGLEFRVSTIELDVKNYDFIVPYVERSLREEYHPLIGKQ</sequence>
<evidence type="ECO:0000313" key="1">
    <source>
        <dbReference type="EMBL" id="MDW8550857.1"/>
    </source>
</evidence>
<protein>
    <submittedName>
        <fullName evidence="1">GIY-YIG nuclease family protein</fullName>
    </submittedName>
</protein>
<reference evidence="1 2" key="1">
    <citation type="submission" date="2023-11" db="EMBL/GenBank/DDBJ databases">
        <title>First isolation, identification, and characterization of non-pathogenic Epilithonimonas ginsengisoli isolated from diseased farmed rainbow trout (Oncorhynchus mykiss) in Chile.</title>
        <authorList>
            <person name="Miranda C.D."/>
            <person name="Irgang R."/>
            <person name="Concha C."/>
            <person name="Rojas R."/>
            <person name="Avendano R."/>
        </authorList>
    </citation>
    <scope>NUCLEOTIDE SEQUENCE [LARGE SCALE GENOMIC DNA]</scope>
    <source>
        <strain evidence="1 2">FP99</strain>
    </source>
</reference>
<gene>
    <name evidence="1" type="ORF">NG800_018160</name>
</gene>
<name>A0ABU4JMD6_9FLAO</name>
<dbReference type="Proteomes" id="UP001204439">
    <property type="component" value="Unassembled WGS sequence"/>
</dbReference>